<name>A0A843TVU4_COLES</name>
<dbReference type="Proteomes" id="UP000652761">
    <property type="component" value="Unassembled WGS sequence"/>
</dbReference>
<comment type="caution">
    <text evidence="2">The sequence shown here is derived from an EMBL/GenBank/DDBJ whole genome shotgun (WGS) entry which is preliminary data.</text>
</comment>
<feature type="non-terminal residue" evidence="2">
    <location>
        <position position="127"/>
    </location>
</feature>
<evidence type="ECO:0000256" key="1">
    <source>
        <dbReference type="SAM" id="MobiDB-lite"/>
    </source>
</evidence>
<dbReference type="EMBL" id="NMUH01000188">
    <property type="protein sequence ID" value="MQL74027.1"/>
    <property type="molecule type" value="Genomic_DNA"/>
</dbReference>
<keyword evidence="3" id="KW-1185">Reference proteome</keyword>
<dbReference type="AlphaFoldDB" id="A0A843TVU4"/>
<evidence type="ECO:0000313" key="2">
    <source>
        <dbReference type="EMBL" id="MQL74027.1"/>
    </source>
</evidence>
<protein>
    <submittedName>
        <fullName evidence="2">Uncharacterized protein</fullName>
    </submittedName>
</protein>
<evidence type="ECO:0000313" key="3">
    <source>
        <dbReference type="Proteomes" id="UP000652761"/>
    </source>
</evidence>
<accession>A0A843TVU4</accession>
<reference evidence="2" key="1">
    <citation type="submission" date="2017-07" db="EMBL/GenBank/DDBJ databases">
        <title>Taro Niue Genome Assembly and Annotation.</title>
        <authorList>
            <person name="Atibalentja N."/>
            <person name="Keating K."/>
            <person name="Fields C.J."/>
        </authorList>
    </citation>
    <scope>NUCLEOTIDE SEQUENCE</scope>
    <source>
        <strain evidence="2">Niue_2</strain>
        <tissue evidence="2">Leaf</tissue>
    </source>
</reference>
<proteinExistence type="predicted"/>
<feature type="region of interest" description="Disordered" evidence="1">
    <location>
        <begin position="60"/>
        <end position="127"/>
    </location>
</feature>
<sequence>RARRPSSRTGSPSRLPARYLPLRRIRAVLHSLTTVIRLHHARPTIKWCINCRTSQRKSTISHFEGKDQNPKGQNAFSGSARASEVTTARPVATSEGSRSVGPSRPECDGPRRRILIPRTGPGRPVRL</sequence>
<feature type="non-terminal residue" evidence="2">
    <location>
        <position position="1"/>
    </location>
</feature>
<gene>
    <name evidence="2" type="ORF">Taro_006385</name>
</gene>
<organism evidence="2 3">
    <name type="scientific">Colocasia esculenta</name>
    <name type="common">Wild taro</name>
    <name type="synonym">Arum esculentum</name>
    <dbReference type="NCBI Taxonomy" id="4460"/>
    <lineage>
        <taxon>Eukaryota</taxon>
        <taxon>Viridiplantae</taxon>
        <taxon>Streptophyta</taxon>
        <taxon>Embryophyta</taxon>
        <taxon>Tracheophyta</taxon>
        <taxon>Spermatophyta</taxon>
        <taxon>Magnoliopsida</taxon>
        <taxon>Liliopsida</taxon>
        <taxon>Araceae</taxon>
        <taxon>Aroideae</taxon>
        <taxon>Colocasieae</taxon>
        <taxon>Colocasia</taxon>
    </lineage>
</organism>